<gene>
    <name evidence="8" type="ORF">GCM10007853_02310</name>
</gene>
<dbReference type="InterPro" id="IPR018383">
    <property type="entry name" value="UPF0324_pro"/>
</dbReference>
<evidence type="ECO:0000256" key="2">
    <source>
        <dbReference type="ARBA" id="ARBA00007977"/>
    </source>
</evidence>
<feature type="transmembrane region" description="Helical" evidence="7">
    <location>
        <begin position="163"/>
        <end position="182"/>
    </location>
</feature>
<dbReference type="PANTHER" id="PTHR30106:SF2">
    <property type="entry name" value="UPF0324 INNER MEMBRANE PROTEIN YEIH"/>
    <property type="match status" value="1"/>
</dbReference>
<feature type="transmembrane region" description="Helical" evidence="7">
    <location>
        <begin position="130"/>
        <end position="151"/>
    </location>
</feature>
<organism evidence="8 9">
    <name type="scientific">Algimonas ampicilliniresistens</name>
    <dbReference type="NCBI Taxonomy" id="1298735"/>
    <lineage>
        <taxon>Bacteria</taxon>
        <taxon>Pseudomonadati</taxon>
        <taxon>Pseudomonadota</taxon>
        <taxon>Alphaproteobacteria</taxon>
        <taxon>Maricaulales</taxon>
        <taxon>Robiginitomaculaceae</taxon>
        <taxon>Algimonas</taxon>
    </lineage>
</organism>
<evidence type="ECO:0000256" key="4">
    <source>
        <dbReference type="ARBA" id="ARBA00022692"/>
    </source>
</evidence>
<evidence type="ECO:0000256" key="5">
    <source>
        <dbReference type="ARBA" id="ARBA00022989"/>
    </source>
</evidence>
<reference evidence="8" key="1">
    <citation type="journal article" date="2014" name="Int. J. Syst. Evol. Microbiol.">
        <title>Complete genome of a new Firmicutes species belonging to the dominant human colonic microbiota ('Ruminococcus bicirculans') reveals two chromosomes and a selective capacity to utilize plant glucans.</title>
        <authorList>
            <consortium name="NISC Comparative Sequencing Program"/>
            <person name="Wegmann U."/>
            <person name="Louis P."/>
            <person name="Goesmann A."/>
            <person name="Henrissat B."/>
            <person name="Duncan S.H."/>
            <person name="Flint H.J."/>
        </authorList>
    </citation>
    <scope>NUCLEOTIDE SEQUENCE</scope>
    <source>
        <strain evidence="8">NBRC 108219</strain>
    </source>
</reference>
<evidence type="ECO:0000256" key="7">
    <source>
        <dbReference type="SAM" id="Phobius"/>
    </source>
</evidence>
<dbReference type="Pfam" id="PF03601">
    <property type="entry name" value="Cons_hypoth698"/>
    <property type="match status" value="1"/>
</dbReference>
<feature type="transmembrane region" description="Helical" evidence="7">
    <location>
        <begin position="318"/>
        <end position="340"/>
    </location>
</feature>
<feature type="transmembrane region" description="Helical" evidence="7">
    <location>
        <begin position="257"/>
        <end position="280"/>
    </location>
</feature>
<reference evidence="8" key="2">
    <citation type="submission" date="2023-01" db="EMBL/GenBank/DDBJ databases">
        <title>Draft genome sequence of Algimonas ampicilliniresistens strain NBRC 108219.</title>
        <authorList>
            <person name="Sun Q."/>
            <person name="Mori K."/>
        </authorList>
    </citation>
    <scope>NUCLEOTIDE SEQUENCE</scope>
    <source>
        <strain evidence="8">NBRC 108219</strain>
    </source>
</reference>
<evidence type="ECO:0000256" key="6">
    <source>
        <dbReference type="ARBA" id="ARBA00023136"/>
    </source>
</evidence>
<keyword evidence="3" id="KW-1003">Cell membrane</keyword>
<feature type="transmembrane region" description="Helical" evidence="7">
    <location>
        <begin position="76"/>
        <end position="94"/>
    </location>
</feature>
<feature type="transmembrane region" description="Helical" evidence="7">
    <location>
        <begin position="42"/>
        <end position="64"/>
    </location>
</feature>
<dbReference type="PANTHER" id="PTHR30106">
    <property type="entry name" value="INNER MEMBRANE PROTEIN YEIH-RELATED"/>
    <property type="match status" value="1"/>
</dbReference>
<keyword evidence="6 7" id="KW-0472">Membrane</keyword>
<evidence type="ECO:0000313" key="8">
    <source>
        <dbReference type="EMBL" id="GLQ22357.1"/>
    </source>
</evidence>
<feature type="transmembrane region" description="Helical" evidence="7">
    <location>
        <begin position="12"/>
        <end position="36"/>
    </location>
</feature>
<evidence type="ECO:0000256" key="1">
    <source>
        <dbReference type="ARBA" id="ARBA00004651"/>
    </source>
</evidence>
<keyword evidence="5 7" id="KW-1133">Transmembrane helix</keyword>
<name>A0ABQ5V7W3_9PROT</name>
<keyword evidence="9" id="KW-1185">Reference proteome</keyword>
<feature type="transmembrane region" description="Helical" evidence="7">
    <location>
        <begin position="100"/>
        <end position="118"/>
    </location>
</feature>
<dbReference type="EMBL" id="BSNK01000001">
    <property type="protein sequence ID" value="GLQ22357.1"/>
    <property type="molecule type" value="Genomic_DNA"/>
</dbReference>
<keyword evidence="4 7" id="KW-0812">Transmembrane</keyword>
<comment type="similarity">
    <text evidence="2">Belongs to the UPF0324 family.</text>
</comment>
<dbReference type="Proteomes" id="UP001161391">
    <property type="component" value="Unassembled WGS sequence"/>
</dbReference>
<sequence>MGEAASVETKSLAKTLVSAVPGLGLVIIATACAYALATLLHLPSVIVALIVGMALHPLLTRISVIGPGVFFAADPLMRIGVACLGAGVNAALLLTLGWPIFATLSLAISATILCGLVVGKWLGQSRRFSVLSAGAVAICGASAALAISCALPKTDEENGDVSVVIVAVSLLSAAGILLYPLLTSALALSDASAGFVLGGSLHNVAQAIAAGFSVSDPAGEMATLVKMSRVAMLAPIVMLVALTFRRTGESEGGARRLALPPIFLLGFLALMGASSANLIPQSVETGLGYVSKACLLLAMTAIGLRTPIMDMVRLDRRAIVLLLLETVTILLVVLIAVQFIPI</sequence>
<evidence type="ECO:0000313" key="9">
    <source>
        <dbReference type="Proteomes" id="UP001161391"/>
    </source>
</evidence>
<feature type="transmembrane region" description="Helical" evidence="7">
    <location>
        <begin position="286"/>
        <end position="306"/>
    </location>
</feature>
<accession>A0ABQ5V7W3</accession>
<comment type="subcellular location">
    <subcellularLocation>
        <location evidence="1">Cell membrane</location>
        <topology evidence="1">Multi-pass membrane protein</topology>
    </subcellularLocation>
</comment>
<protein>
    <submittedName>
        <fullName evidence="8">Membrane protein</fullName>
    </submittedName>
</protein>
<proteinExistence type="inferred from homology"/>
<feature type="transmembrane region" description="Helical" evidence="7">
    <location>
        <begin position="227"/>
        <end position="245"/>
    </location>
</feature>
<comment type="caution">
    <text evidence="8">The sequence shown here is derived from an EMBL/GenBank/DDBJ whole genome shotgun (WGS) entry which is preliminary data.</text>
</comment>
<evidence type="ECO:0000256" key="3">
    <source>
        <dbReference type="ARBA" id="ARBA00022475"/>
    </source>
</evidence>